<sequence>MTIVVNPHNPQEEQALLEFLDNMKYDYSREDETFVLSEAQQKEILERDKEYEAGETETYSIDEIIAHFKIKEK</sequence>
<dbReference type="AlphaFoldDB" id="A0A562UCB4"/>
<comment type="caution">
    <text evidence="1">The sequence shown here is derived from an EMBL/GenBank/DDBJ whole genome shotgun (WGS) entry which is preliminary data.</text>
</comment>
<gene>
    <name evidence="1" type="ORF">JN11_00726</name>
</gene>
<name>A0A562UCB4_9SPHI</name>
<accession>A0A562UCB4</accession>
<proteinExistence type="predicted"/>
<dbReference type="Proteomes" id="UP000317010">
    <property type="component" value="Unassembled WGS sequence"/>
</dbReference>
<organism evidence="1 2">
    <name type="scientific">Mucilaginibacter frigoritolerans</name>
    <dbReference type="NCBI Taxonomy" id="652788"/>
    <lineage>
        <taxon>Bacteria</taxon>
        <taxon>Pseudomonadati</taxon>
        <taxon>Bacteroidota</taxon>
        <taxon>Sphingobacteriia</taxon>
        <taxon>Sphingobacteriales</taxon>
        <taxon>Sphingobacteriaceae</taxon>
        <taxon>Mucilaginibacter</taxon>
    </lineage>
</organism>
<evidence type="ECO:0000313" key="2">
    <source>
        <dbReference type="Proteomes" id="UP000317010"/>
    </source>
</evidence>
<evidence type="ECO:0000313" key="1">
    <source>
        <dbReference type="EMBL" id="TWJ03189.1"/>
    </source>
</evidence>
<dbReference type="EMBL" id="VLLI01000002">
    <property type="protein sequence ID" value="TWJ03189.1"/>
    <property type="molecule type" value="Genomic_DNA"/>
</dbReference>
<dbReference type="OrthoDB" id="798308at2"/>
<reference evidence="1 2" key="1">
    <citation type="submission" date="2019-07" db="EMBL/GenBank/DDBJ databases">
        <title>Genomic Encyclopedia of Archaeal and Bacterial Type Strains, Phase II (KMG-II): from individual species to whole genera.</title>
        <authorList>
            <person name="Goeker M."/>
        </authorList>
    </citation>
    <scope>NUCLEOTIDE SEQUENCE [LARGE SCALE GENOMIC DNA]</scope>
    <source>
        <strain evidence="1 2">ATCC BAA-1854</strain>
    </source>
</reference>
<keyword evidence="2" id="KW-1185">Reference proteome</keyword>
<protein>
    <submittedName>
        <fullName evidence="1">Uncharacterized protein</fullName>
    </submittedName>
</protein>
<dbReference type="RefSeq" id="WP_144909714.1">
    <property type="nucleotide sequence ID" value="NZ_VLLI01000002.1"/>
</dbReference>